<feature type="domain" description="Membrane insertase YidC/Oxa/ALB C-terminal" evidence="15">
    <location>
        <begin position="373"/>
        <end position="575"/>
    </location>
</feature>
<keyword evidence="5 13" id="KW-1003">Cell membrane</keyword>
<evidence type="ECO:0000256" key="13">
    <source>
        <dbReference type="HAMAP-Rule" id="MF_01810"/>
    </source>
</evidence>
<keyword evidence="6 13" id="KW-0812">Transmembrane</keyword>
<evidence type="ECO:0000259" key="16">
    <source>
        <dbReference type="Pfam" id="PF14849"/>
    </source>
</evidence>
<feature type="region of interest" description="Disordered" evidence="14">
    <location>
        <begin position="610"/>
        <end position="636"/>
    </location>
</feature>
<feature type="domain" description="Membrane insertase YidC N-terminal" evidence="16">
    <location>
        <begin position="85"/>
        <end position="358"/>
    </location>
</feature>
<dbReference type="PRINTS" id="PR00701">
    <property type="entry name" value="60KDINNERMP"/>
</dbReference>
<evidence type="ECO:0000313" key="17">
    <source>
        <dbReference type="EMBL" id="EFA44270.1"/>
    </source>
</evidence>
<dbReference type="CDD" id="cd19961">
    <property type="entry name" value="EcYidC-like_peri"/>
    <property type="match status" value="1"/>
</dbReference>
<dbReference type="GO" id="GO:0015031">
    <property type="term" value="P:protein transport"/>
    <property type="evidence" value="ECO:0007669"/>
    <property type="project" value="UniProtKB-KW"/>
</dbReference>
<reference evidence="17 18" key="1">
    <citation type="submission" date="2009-10" db="EMBL/GenBank/DDBJ databases">
        <authorList>
            <person name="Qin X."/>
            <person name="Bachman B."/>
            <person name="Battles P."/>
            <person name="Bell A."/>
            <person name="Bess C."/>
            <person name="Bickham C."/>
            <person name="Chaboub L."/>
            <person name="Chen D."/>
            <person name="Coyle M."/>
            <person name="Deiros D.R."/>
            <person name="Dinh H."/>
            <person name="Forbes L."/>
            <person name="Fowler G."/>
            <person name="Francisco L."/>
            <person name="Fu Q."/>
            <person name="Gubbala S."/>
            <person name="Hale W."/>
            <person name="Han Y."/>
            <person name="Hemphill L."/>
            <person name="Highlander S.K."/>
            <person name="Hirani K."/>
            <person name="Hogues M."/>
            <person name="Jackson L."/>
            <person name="Jakkamsetti A."/>
            <person name="Javaid M."/>
            <person name="Jiang H."/>
            <person name="Korchina V."/>
            <person name="Kovar C."/>
            <person name="Lara F."/>
            <person name="Lee S."/>
            <person name="Mata R."/>
            <person name="Mathew T."/>
            <person name="Moen C."/>
            <person name="Morales K."/>
            <person name="Munidasa M."/>
            <person name="Nazareth L."/>
            <person name="Ngo R."/>
            <person name="Nguyen L."/>
            <person name="Okwuonu G."/>
            <person name="Ongeri F."/>
            <person name="Patil S."/>
            <person name="Petrosino J."/>
            <person name="Pham C."/>
            <person name="Pham P."/>
            <person name="Pu L.-L."/>
            <person name="Puazo M."/>
            <person name="Raj R."/>
            <person name="Reid J."/>
            <person name="Rouhana J."/>
            <person name="Saada N."/>
            <person name="Shang Y."/>
            <person name="Simmons D."/>
            <person name="Thornton R."/>
            <person name="Warren J."/>
            <person name="Weissenberger G."/>
            <person name="Zhang J."/>
            <person name="Zhang L."/>
            <person name="Zhou C."/>
            <person name="Zhu D."/>
            <person name="Muzny D."/>
            <person name="Worley K."/>
            <person name="Gibbs R."/>
        </authorList>
    </citation>
    <scope>NUCLEOTIDE SEQUENCE [LARGE SCALE GENOMIC DNA]</scope>
    <source>
        <strain evidence="17 18">DSM 17361</strain>
    </source>
</reference>
<feature type="transmembrane region" description="Helical" evidence="13">
    <location>
        <begin position="496"/>
        <end position="515"/>
    </location>
</feature>
<feature type="transmembrane region" description="Helical" evidence="13">
    <location>
        <begin position="6"/>
        <end position="23"/>
    </location>
</feature>
<dbReference type="HOGENOM" id="CLU_016535_2_0_10"/>
<sequence length="636" mass="73391">MDKNSLIGFVLIAVVLIGFSWYAQPSEEEQRAQFVKDSIAHVNRAKAEKDAKAAAFKRQQAARQQVQEDTTALFHHALTGQAQDVVLKNDKLELTFSTKGAQVKKAVVKNYKDNITEKKDVTLFQGDEQSIEYMLVAKEANISTADLFFQTSEVTDSTVVFTAEAGAGKTIRMIYSLGDSYLLRMKFQVSGMAGLFAPNTSTMAINWQDKVRQQEKGFAFEARYATLTYHESDGGTDYLNASNEKIDEEIKESIDWVAFKNQFFSAVMIAKDNLGTNTLMTSIPQEKGSGYLKQYQAKMKSFFDPTGNTPTEFEFYYGPNDFRLLQSVEEESAFGKDLQMERLVYLGWPLFRIINRWFTIYVFDWLSKWFPMGIVLILITLLLKAITYPMVKKSYMSSAKMRVLKPKLDAATKQFDKPEDQMQKQQAMMAEYAKYGVSPLSGCLPMLIQAPIWIAMFNFVPNAIQLRGESFLWMDDLSTYDPILQWNTNLWLIGDHLSLTCILFCGAQIIYSWFTMQMQKDQMVGQQAEQMKMMQWMMYLMPLMFFFIFNDYSSGLNFYYFVSLIMSAAIMFVLRKTTNEEKLLAILEARYKENQNNPQKMKGMMARMQALQQMQQKQMEEQRRKQDDLNRKKKGL</sequence>
<dbReference type="GO" id="GO:0005886">
    <property type="term" value="C:plasma membrane"/>
    <property type="evidence" value="ECO:0007669"/>
    <property type="project" value="UniProtKB-SubCell"/>
</dbReference>
<dbReference type="NCBIfam" id="NF002356">
    <property type="entry name" value="PRK01318.2-3"/>
    <property type="match status" value="1"/>
</dbReference>
<dbReference type="GO" id="GO:0051205">
    <property type="term" value="P:protein insertion into membrane"/>
    <property type="evidence" value="ECO:0007669"/>
    <property type="project" value="TreeGrafter"/>
</dbReference>
<evidence type="ECO:0000256" key="2">
    <source>
        <dbReference type="ARBA" id="ARBA00010527"/>
    </source>
</evidence>
<comment type="subunit">
    <text evidence="13">Interacts with the Sec translocase complex via SecD. Specifically interacts with transmembrane segments of nascent integral membrane proteins during membrane integration.</text>
</comment>
<organism evidence="17 18">
    <name type="scientific">Hallella bergensis DSM 17361</name>
    <dbReference type="NCBI Taxonomy" id="585502"/>
    <lineage>
        <taxon>Bacteria</taxon>
        <taxon>Pseudomonadati</taxon>
        <taxon>Bacteroidota</taxon>
        <taxon>Bacteroidia</taxon>
        <taxon>Bacteroidales</taxon>
        <taxon>Prevotellaceae</taxon>
        <taxon>Hallella</taxon>
    </lineage>
</organism>
<feature type="transmembrane region" description="Helical" evidence="13">
    <location>
        <begin position="558"/>
        <end position="574"/>
    </location>
</feature>
<evidence type="ECO:0000256" key="8">
    <source>
        <dbReference type="ARBA" id="ARBA00022989"/>
    </source>
</evidence>
<feature type="compositionally biased region" description="Basic and acidic residues" evidence="14">
    <location>
        <begin position="618"/>
        <end position="630"/>
    </location>
</feature>
<evidence type="ECO:0000256" key="10">
    <source>
        <dbReference type="ARBA" id="ARBA00023186"/>
    </source>
</evidence>
<gene>
    <name evidence="13 17" type="primary">yidC</name>
    <name evidence="17" type="ORF">HMPREF0645_1274</name>
</gene>
<dbReference type="EMBL" id="ACKS01000056">
    <property type="protein sequence ID" value="EFA44270.1"/>
    <property type="molecule type" value="Genomic_DNA"/>
</dbReference>
<keyword evidence="9 13" id="KW-0472">Membrane</keyword>
<dbReference type="Gene3D" id="2.70.98.90">
    <property type="match status" value="1"/>
</dbReference>
<evidence type="ECO:0000256" key="14">
    <source>
        <dbReference type="SAM" id="MobiDB-lite"/>
    </source>
</evidence>
<dbReference type="Proteomes" id="UP000003160">
    <property type="component" value="Unassembled WGS sequence"/>
</dbReference>
<dbReference type="InterPro" id="IPR038221">
    <property type="entry name" value="YidC_periplasmic_sf"/>
</dbReference>
<dbReference type="eggNOG" id="COG0706">
    <property type="taxonomic scope" value="Bacteria"/>
</dbReference>
<evidence type="ECO:0000256" key="4">
    <source>
        <dbReference type="ARBA" id="ARBA00022448"/>
    </source>
</evidence>
<dbReference type="RefSeq" id="WP_007173378.1">
    <property type="nucleotide sequence ID" value="NZ_GG704780.1"/>
</dbReference>
<evidence type="ECO:0000313" key="18">
    <source>
        <dbReference type="Proteomes" id="UP000003160"/>
    </source>
</evidence>
<evidence type="ECO:0000256" key="11">
    <source>
        <dbReference type="ARBA" id="ARBA00033245"/>
    </source>
</evidence>
<name>D1PWD9_9BACT</name>
<dbReference type="InterPro" id="IPR019998">
    <property type="entry name" value="Membr_insert_YidC"/>
</dbReference>
<keyword evidence="10 13" id="KW-0143">Chaperone</keyword>
<dbReference type="OrthoDB" id="9780552at2"/>
<dbReference type="Pfam" id="PF02096">
    <property type="entry name" value="60KD_IMP"/>
    <property type="match status" value="1"/>
</dbReference>
<evidence type="ECO:0000256" key="6">
    <source>
        <dbReference type="ARBA" id="ARBA00022692"/>
    </source>
</evidence>
<dbReference type="PANTHER" id="PTHR12428">
    <property type="entry name" value="OXA1"/>
    <property type="match status" value="1"/>
</dbReference>
<comment type="subcellular location">
    <subcellularLocation>
        <location evidence="1">Cell inner membrane</location>
        <topology evidence="1">Multi-pass membrane protein</topology>
    </subcellularLocation>
    <subcellularLocation>
        <location evidence="13">Cell membrane</location>
        <topology evidence="13">Multi-pass membrane protein</topology>
    </subcellularLocation>
</comment>
<evidence type="ECO:0000259" key="15">
    <source>
        <dbReference type="Pfam" id="PF02096"/>
    </source>
</evidence>
<protein>
    <recommendedName>
        <fullName evidence="3 13">Membrane protein insertase YidC</fullName>
    </recommendedName>
    <alternativeName>
        <fullName evidence="12 13">Foldase YidC</fullName>
    </alternativeName>
    <alternativeName>
        <fullName evidence="11 13">Membrane integrase YidC</fullName>
    </alternativeName>
    <alternativeName>
        <fullName evidence="13">Membrane protein YidC</fullName>
    </alternativeName>
</protein>
<evidence type="ECO:0000256" key="3">
    <source>
        <dbReference type="ARBA" id="ARBA00015325"/>
    </source>
</evidence>
<evidence type="ECO:0000256" key="5">
    <source>
        <dbReference type="ARBA" id="ARBA00022475"/>
    </source>
</evidence>
<accession>D1PWD9</accession>
<evidence type="ECO:0000256" key="1">
    <source>
        <dbReference type="ARBA" id="ARBA00004429"/>
    </source>
</evidence>
<feature type="transmembrane region" description="Helical" evidence="13">
    <location>
        <begin position="536"/>
        <end position="552"/>
    </location>
</feature>
<dbReference type="Pfam" id="PF14849">
    <property type="entry name" value="YidC_periplas"/>
    <property type="match status" value="1"/>
</dbReference>
<dbReference type="InterPro" id="IPR047196">
    <property type="entry name" value="YidC_ALB_C"/>
</dbReference>
<dbReference type="NCBIfam" id="TIGR03593">
    <property type="entry name" value="yidC_nterm"/>
    <property type="match status" value="1"/>
</dbReference>
<comment type="similarity">
    <text evidence="2 13">Belongs to the OXA1/ALB3/YidC family. Type 1 subfamily.</text>
</comment>
<dbReference type="InterPro" id="IPR028055">
    <property type="entry name" value="YidC/Oxa/ALB_C"/>
</dbReference>
<dbReference type="GO" id="GO:0032977">
    <property type="term" value="F:membrane insertase activity"/>
    <property type="evidence" value="ECO:0007669"/>
    <property type="project" value="InterPro"/>
</dbReference>
<feature type="transmembrane region" description="Helical" evidence="13">
    <location>
        <begin position="432"/>
        <end position="456"/>
    </location>
</feature>
<evidence type="ECO:0000256" key="9">
    <source>
        <dbReference type="ARBA" id="ARBA00023136"/>
    </source>
</evidence>
<keyword evidence="8 13" id="KW-1133">Transmembrane helix</keyword>
<comment type="caution">
    <text evidence="17">The sequence shown here is derived from an EMBL/GenBank/DDBJ whole genome shotgun (WGS) entry which is preliminary data.</text>
</comment>
<dbReference type="HAMAP" id="MF_01810">
    <property type="entry name" value="YidC_type1"/>
    <property type="match status" value="1"/>
</dbReference>
<comment type="function">
    <text evidence="13">Required for the insertion and/or proper folding and/or complex formation of integral membrane proteins into the membrane. Involved in integration of membrane proteins that insert both dependently and independently of the Sec translocase complex, as well as at least some lipoproteins. Aids folding of multispanning membrane proteins.</text>
</comment>
<keyword evidence="7 13" id="KW-0653">Protein transport</keyword>
<dbReference type="NCBIfam" id="TIGR03592">
    <property type="entry name" value="yidC_oxa1_cterm"/>
    <property type="match status" value="1"/>
</dbReference>
<proteinExistence type="inferred from homology"/>
<keyword evidence="4 13" id="KW-0813">Transport</keyword>
<dbReference type="CDD" id="cd20070">
    <property type="entry name" value="5TM_YidC_Alb3"/>
    <property type="match status" value="1"/>
</dbReference>
<evidence type="ECO:0000256" key="7">
    <source>
        <dbReference type="ARBA" id="ARBA00022927"/>
    </source>
</evidence>
<keyword evidence="18" id="KW-1185">Reference proteome</keyword>
<dbReference type="PANTHER" id="PTHR12428:SF65">
    <property type="entry name" value="CYTOCHROME C OXIDASE ASSEMBLY PROTEIN COX18, MITOCHONDRIAL"/>
    <property type="match status" value="1"/>
</dbReference>
<evidence type="ECO:0000256" key="12">
    <source>
        <dbReference type="ARBA" id="ARBA00033342"/>
    </source>
</evidence>
<feature type="transmembrane region" description="Helical" evidence="13">
    <location>
        <begin position="369"/>
        <end position="391"/>
    </location>
</feature>
<dbReference type="InterPro" id="IPR028053">
    <property type="entry name" value="Membr_insert_YidC_N"/>
</dbReference>
<dbReference type="AlphaFoldDB" id="D1PWD9"/>
<dbReference type="InterPro" id="IPR001708">
    <property type="entry name" value="YidC/ALB3/OXA1/COX18"/>
</dbReference>